<evidence type="ECO:0000256" key="1">
    <source>
        <dbReference type="SAM" id="MobiDB-lite"/>
    </source>
</evidence>
<feature type="compositionally biased region" description="Acidic residues" evidence="1">
    <location>
        <begin position="147"/>
        <end position="160"/>
    </location>
</feature>
<feature type="domain" description="CID" evidence="3">
    <location>
        <begin position="2"/>
        <end position="139"/>
    </location>
</feature>
<dbReference type="InterPro" id="IPR006569">
    <property type="entry name" value="CID_dom"/>
</dbReference>
<dbReference type="GO" id="GO:0016301">
    <property type="term" value="F:kinase activity"/>
    <property type="evidence" value="ECO:0007669"/>
    <property type="project" value="UniProtKB-KW"/>
</dbReference>
<dbReference type="Pfam" id="PF12243">
    <property type="entry name" value="CTK3"/>
    <property type="match status" value="1"/>
</dbReference>
<reference evidence="4 5" key="1">
    <citation type="journal article" date="2013" name="PLoS Genet.">
        <title>The genome and development-dependent transcriptomes of Pyronema confluens: a window into fungal evolution.</title>
        <authorList>
            <person name="Traeger S."/>
            <person name="Altegoer F."/>
            <person name="Freitag M."/>
            <person name="Gabaldon T."/>
            <person name="Kempken F."/>
            <person name="Kumar A."/>
            <person name="Marcet-Houben M."/>
            <person name="Poggeler S."/>
            <person name="Stajich J.E."/>
            <person name="Nowrousian M."/>
        </authorList>
    </citation>
    <scope>NUCLEOTIDE SEQUENCE [LARGE SCALE GENOMIC DNA]</scope>
    <source>
        <strain evidence="5">CBS 100304</strain>
        <tissue evidence="4">Vegetative mycelium</tissue>
    </source>
</reference>
<feature type="transmembrane region" description="Helical" evidence="2">
    <location>
        <begin position="249"/>
        <end position="266"/>
    </location>
</feature>
<dbReference type="GO" id="GO:0045943">
    <property type="term" value="P:positive regulation of transcription by RNA polymerase I"/>
    <property type="evidence" value="ECO:0007669"/>
    <property type="project" value="TreeGrafter"/>
</dbReference>
<dbReference type="OMA" id="AREGMWA"/>
<evidence type="ECO:0000313" key="5">
    <source>
        <dbReference type="Proteomes" id="UP000018144"/>
    </source>
</evidence>
<dbReference type="AlphaFoldDB" id="U4L0F8"/>
<gene>
    <name evidence="4" type="ORF">PCON_07282</name>
</gene>
<dbReference type="OrthoDB" id="21266at2759"/>
<dbReference type="Proteomes" id="UP000018144">
    <property type="component" value="Unassembled WGS sequence"/>
</dbReference>
<evidence type="ECO:0000313" key="4">
    <source>
        <dbReference type="EMBL" id="CCX07693.1"/>
    </source>
</evidence>
<dbReference type="InterPro" id="IPR024637">
    <property type="entry name" value="Ctk3_C"/>
</dbReference>
<dbReference type="GO" id="GO:0070692">
    <property type="term" value="C:CTDK-1 complex"/>
    <property type="evidence" value="ECO:0007669"/>
    <property type="project" value="InterPro"/>
</dbReference>
<proteinExistence type="predicted"/>
<dbReference type="STRING" id="1076935.U4L0F8"/>
<keyword evidence="2" id="KW-1133">Transmembrane helix</keyword>
<keyword evidence="4" id="KW-0418">Kinase</keyword>
<dbReference type="InterPro" id="IPR042326">
    <property type="entry name" value="Ctk3"/>
</dbReference>
<evidence type="ECO:0000256" key="2">
    <source>
        <dbReference type="SAM" id="Phobius"/>
    </source>
</evidence>
<sequence length="314" mass="35827">MDAFQCRLHFTRLISNLTASSVAAKQCAQFALKNRDVDEDLFSVILEQLSSKDCTMNTRINILYFIESLCDQSLAASYTSYIKMIQRDLSLIIDAVAPDDQVGAANAETARKVLHSLHTKSIITTSVLEKLVSQLSEREKNHKNLDESDDDEYAEEEEHTGDESSPASRPGKRRHFDETLIQQRMEEDRERHKRLRENIWQIPPGPGNEDWEFQKAWEEAESDLNSDDFEIMREENEILAASTAASGRWGAGMVVGMMVVVVTGTLRKRFGNPKRKKRGKRKKWKKGKKGKKGKRGKRGKKGKKGKKEKKGKER</sequence>
<accession>U4L0F8</accession>
<dbReference type="PANTHER" id="PTHR28291:SF1">
    <property type="entry name" value="CTD KINASE SUBUNIT GAMMA"/>
    <property type="match status" value="1"/>
</dbReference>
<dbReference type="InterPro" id="IPR008942">
    <property type="entry name" value="ENTH_VHS"/>
</dbReference>
<dbReference type="Gene3D" id="1.25.40.90">
    <property type="match status" value="1"/>
</dbReference>
<dbReference type="GO" id="GO:0032786">
    <property type="term" value="P:positive regulation of DNA-templated transcription, elongation"/>
    <property type="evidence" value="ECO:0007669"/>
    <property type="project" value="InterPro"/>
</dbReference>
<dbReference type="InterPro" id="IPR024638">
    <property type="entry name" value="Ctk3_N"/>
</dbReference>
<feature type="region of interest" description="Disordered" evidence="1">
    <location>
        <begin position="265"/>
        <end position="314"/>
    </location>
</feature>
<feature type="compositionally biased region" description="Basic residues" evidence="1">
    <location>
        <begin position="266"/>
        <end position="314"/>
    </location>
</feature>
<dbReference type="Pfam" id="PF12350">
    <property type="entry name" value="CTK3_C"/>
    <property type="match status" value="1"/>
</dbReference>
<dbReference type="eggNOG" id="ENOG502S1MK">
    <property type="taxonomic scope" value="Eukaryota"/>
</dbReference>
<organism evidence="4 5">
    <name type="scientific">Pyronema omphalodes (strain CBS 100304)</name>
    <name type="common">Pyronema confluens</name>
    <dbReference type="NCBI Taxonomy" id="1076935"/>
    <lineage>
        <taxon>Eukaryota</taxon>
        <taxon>Fungi</taxon>
        <taxon>Dikarya</taxon>
        <taxon>Ascomycota</taxon>
        <taxon>Pezizomycotina</taxon>
        <taxon>Pezizomycetes</taxon>
        <taxon>Pezizales</taxon>
        <taxon>Pyronemataceae</taxon>
        <taxon>Pyronema</taxon>
    </lineage>
</organism>
<protein>
    <submittedName>
        <fullName evidence="4">Similar to CTD kinase subunit gamma acc. no. Q9USJ8</fullName>
    </submittedName>
</protein>
<dbReference type="PROSITE" id="PS51391">
    <property type="entry name" value="CID"/>
    <property type="match status" value="1"/>
</dbReference>
<keyword evidence="2" id="KW-0812">Transmembrane</keyword>
<name>U4L0F8_PYROM</name>
<dbReference type="PANTHER" id="PTHR28291">
    <property type="entry name" value="CTD KINASE SUBUNIT GAMMA"/>
    <property type="match status" value="1"/>
</dbReference>
<evidence type="ECO:0000259" key="3">
    <source>
        <dbReference type="PROSITE" id="PS51391"/>
    </source>
</evidence>
<keyword evidence="2" id="KW-0472">Membrane</keyword>
<keyword evidence="5" id="KW-1185">Reference proteome</keyword>
<feature type="region of interest" description="Disordered" evidence="1">
    <location>
        <begin position="138"/>
        <end position="178"/>
    </location>
</feature>
<dbReference type="EMBL" id="HF935363">
    <property type="protein sequence ID" value="CCX07693.1"/>
    <property type="molecule type" value="Genomic_DNA"/>
</dbReference>
<keyword evidence="4" id="KW-0808">Transferase</keyword>